<gene>
    <name evidence="1" type="ORF">E2C01_098564</name>
</gene>
<name>A0A5B7KEH7_PORTR</name>
<organism evidence="1 2">
    <name type="scientific">Portunus trituberculatus</name>
    <name type="common">Swimming crab</name>
    <name type="synonym">Neptunus trituberculatus</name>
    <dbReference type="NCBI Taxonomy" id="210409"/>
    <lineage>
        <taxon>Eukaryota</taxon>
        <taxon>Metazoa</taxon>
        <taxon>Ecdysozoa</taxon>
        <taxon>Arthropoda</taxon>
        <taxon>Crustacea</taxon>
        <taxon>Multicrustacea</taxon>
        <taxon>Malacostraca</taxon>
        <taxon>Eumalacostraca</taxon>
        <taxon>Eucarida</taxon>
        <taxon>Decapoda</taxon>
        <taxon>Pleocyemata</taxon>
        <taxon>Brachyura</taxon>
        <taxon>Eubrachyura</taxon>
        <taxon>Portunoidea</taxon>
        <taxon>Portunidae</taxon>
        <taxon>Portuninae</taxon>
        <taxon>Portunus</taxon>
    </lineage>
</organism>
<sequence length="108" mass="12405">MERYSGDSDNFDPETMMTQLRHDLADAMMDTQHSSRGRDAGECAFTFVSLILSGSQILGRPLSKESLSSVELFCISALYFLNDYFIQNILYNLLIELLLFQNYLLDQF</sequence>
<dbReference type="Proteomes" id="UP000324222">
    <property type="component" value="Unassembled WGS sequence"/>
</dbReference>
<protein>
    <submittedName>
        <fullName evidence="1">Uncharacterized protein</fullName>
    </submittedName>
</protein>
<keyword evidence="2" id="KW-1185">Reference proteome</keyword>
<dbReference type="AlphaFoldDB" id="A0A5B7KEH7"/>
<reference evidence="1 2" key="1">
    <citation type="submission" date="2019-05" db="EMBL/GenBank/DDBJ databases">
        <title>Another draft genome of Portunus trituberculatus and its Hox gene families provides insights of decapod evolution.</title>
        <authorList>
            <person name="Jeong J.-H."/>
            <person name="Song I."/>
            <person name="Kim S."/>
            <person name="Choi T."/>
            <person name="Kim D."/>
            <person name="Ryu S."/>
            <person name="Kim W."/>
        </authorList>
    </citation>
    <scope>NUCLEOTIDE SEQUENCE [LARGE SCALE GENOMIC DNA]</scope>
    <source>
        <tissue evidence="1">Muscle</tissue>
    </source>
</reference>
<comment type="caution">
    <text evidence="1">The sequence shown here is derived from an EMBL/GenBank/DDBJ whole genome shotgun (WGS) entry which is preliminary data.</text>
</comment>
<accession>A0A5B7KEH7</accession>
<evidence type="ECO:0000313" key="2">
    <source>
        <dbReference type="Proteomes" id="UP000324222"/>
    </source>
</evidence>
<evidence type="ECO:0000313" key="1">
    <source>
        <dbReference type="EMBL" id="MPD02955.1"/>
    </source>
</evidence>
<proteinExistence type="predicted"/>
<dbReference type="EMBL" id="VSRR010133919">
    <property type="protein sequence ID" value="MPD02955.1"/>
    <property type="molecule type" value="Genomic_DNA"/>
</dbReference>